<dbReference type="Pfam" id="PF02014">
    <property type="entry name" value="Reeler"/>
    <property type="match status" value="1"/>
</dbReference>
<protein>
    <submittedName>
        <fullName evidence="2">Reelin domain-containing protein</fullName>
    </submittedName>
</protein>
<gene>
    <name evidence="2" type="primary">AVEN_155051_1</name>
    <name evidence="2" type="ORF">CEXT_424461</name>
</gene>
<accession>A0AAV4YD02</accession>
<dbReference type="Proteomes" id="UP001054945">
    <property type="component" value="Unassembled WGS sequence"/>
</dbReference>
<dbReference type="Gene3D" id="2.60.40.4060">
    <property type="entry name" value="Reeler domain"/>
    <property type="match status" value="1"/>
</dbReference>
<sequence>MLSTFFPVTIRGPEFNAFMLQVRKIGSDERRGFDQAVRVGEFVDFPNTLKAVTCDKNEKNAITNKNYVPKSGITIKWKAPNEDIGDIHIV</sequence>
<evidence type="ECO:0000313" key="2">
    <source>
        <dbReference type="EMBL" id="GIZ05282.1"/>
    </source>
</evidence>
<dbReference type="InterPro" id="IPR042307">
    <property type="entry name" value="Reeler_sf"/>
</dbReference>
<comment type="caution">
    <text evidence="2">The sequence shown here is derived from an EMBL/GenBank/DDBJ whole genome shotgun (WGS) entry which is preliminary data.</text>
</comment>
<evidence type="ECO:0000259" key="1">
    <source>
        <dbReference type="PROSITE" id="PS51019"/>
    </source>
</evidence>
<name>A0AAV4YD02_CAEEX</name>
<dbReference type="PROSITE" id="PS51019">
    <property type="entry name" value="REELIN"/>
    <property type="match status" value="1"/>
</dbReference>
<evidence type="ECO:0000313" key="3">
    <source>
        <dbReference type="Proteomes" id="UP001054945"/>
    </source>
</evidence>
<dbReference type="EMBL" id="BPLR01019262">
    <property type="protein sequence ID" value="GIZ05282.1"/>
    <property type="molecule type" value="Genomic_DNA"/>
</dbReference>
<feature type="domain" description="Reelin" evidence="1">
    <location>
        <begin position="1"/>
        <end position="90"/>
    </location>
</feature>
<dbReference type="CDD" id="cd08544">
    <property type="entry name" value="Reeler"/>
    <property type="match status" value="1"/>
</dbReference>
<dbReference type="AlphaFoldDB" id="A0AAV4YD02"/>
<reference evidence="2 3" key="1">
    <citation type="submission" date="2021-06" db="EMBL/GenBank/DDBJ databases">
        <title>Caerostris extrusa draft genome.</title>
        <authorList>
            <person name="Kono N."/>
            <person name="Arakawa K."/>
        </authorList>
    </citation>
    <scope>NUCLEOTIDE SEQUENCE [LARGE SCALE GENOMIC DNA]</scope>
</reference>
<keyword evidence="3" id="KW-1185">Reference proteome</keyword>
<dbReference type="InterPro" id="IPR002861">
    <property type="entry name" value="Reeler_dom"/>
</dbReference>
<organism evidence="2 3">
    <name type="scientific">Caerostris extrusa</name>
    <name type="common">Bark spider</name>
    <name type="synonym">Caerostris bankana</name>
    <dbReference type="NCBI Taxonomy" id="172846"/>
    <lineage>
        <taxon>Eukaryota</taxon>
        <taxon>Metazoa</taxon>
        <taxon>Ecdysozoa</taxon>
        <taxon>Arthropoda</taxon>
        <taxon>Chelicerata</taxon>
        <taxon>Arachnida</taxon>
        <taxon>Araneae</taxon>
        <taxon>Araneomorphae</taxon>
        <taxon>Entelegynae</taxon>
        <taxon>Araneoidea</taxon>
        <taxon>Araneidae</taxon>
        <taxon>Caerostris</taxon>
    </lineage>
</organism>
<proteinExistence type="predicted"/>